<evidence type="ECO:0000256" key="1">
    <source>
        <dbReference type="ARBA" id="ARBA00004370"/>
    </source>
</evidence>
<evidence type="ECO:0000256" key="5">
    <source>
        <dbReference type="RuleBase" id="RU004004"/>
    </source>
</evidence>
<evidence type="ECO:0000256" key="3">
    <source>
        <dbReference type="ARBA" id="ARBA00023136"/>
    </source>
</evidence>
<evidence type="ECO:0000313" key="9">
    <source>
        <dbReference type="EMBL" id="CCC72421.1"/>
    </source>
</evidence>
<dbReference type="GO" id="GO:0009306">
    <property type="term" value="P:protein secretion"/>
    <property type="evidence" value="ECO:0007669"/>
    <property type="project" value="InterPro"/>
</dbReference>
<evidence type="ECO:0000256" key="6">
    <source>
        <dbReference type="SAM" id="SignalP"/>
    </source>
</evidence>
<protein>
    <submittedName>
        <fullName evidence="9">Bacterial type II and III secretion system protein</fullName>
    </submittedName>
</protein>
<dbReference type="RefSeq" id="WP_014015166.1">
    <property type="nucleotide sequence ID" value="NC_015873.1"/>
</dbReference>
<dbReference type="InterPro" id="IPR050810">
    <property type="entry name" value="Bact_Secretion_Sys_Channel"/>
</dbReference>
<evidence type="ECO:0000256" key="4">
    <source>
        <dbReference type="RuleBase" id="RU004003"/>
    </source>
</evidence>
<reference evidence="9 10" key="1">
    <citation type="journal article" date="2011" name="J. Bacteriol.">
        <title>Genome Sequence of the Ruminal Bacterium Megasphaera elsdenii.</title>
        <authorList>
            <person name="Marx H."/>
            <person name="Graf A.B."/>
            <person name="Tatto N."/>
            <person name="Thallinger G.G."/>
            <person name="Mattanovich D."/>
            <person name="Sauer M."/>
        </authorList>
    </citation>
    <scope>NUCLEOTIDE SEQUENCE [LARGE SCALE GENOMIC DNA]</scope>
    <source>
        <strain evidence="9 10">DSM 20460</strain>
    </source>
</reference>
<dbReference type="InterPro" id="IPR004846">
    <property type="entry name" value="T2SS/T3SS_dom"/>
</dbReference>
<dbReference type="KEGG" id="med:MELS_0198"/>
<dbReference type="Pfam" id="PF03958">
    <property type="entry name" value="Secretin_N"/>
    <property type="match status" value="1"/>
</dbReference>
<dbReference type="Pfam" id="PF00263">
    <property type="entry name" value="Secretin"/>
    <property type="match status" value="1"/>
</dbReference>
<dbReference type="PANTHER" id="PTHR30332:SF17">
    <property type="entry name" value="TYPE IV PILIATION SYSTEM PROTEIN DR_0774-RELATED"/>
    <property type="match status" value="1"/>
</dbReference>
<dbReference type="eggNOG" id="COG4796">
    <property type="taxonomic scope" value="Bacteria"/>
</dbReference>
<sequence length="369" mass="40304">MVVNEWKKWLAVSVCCLCPWTAGAVDVQVQDVPTRTVLEGLARSGNINLVVDDSVQGALTMNLHDVTLEEALQAIADSQGLYYEKSGLIRTMTGPKAGKGVKTFHTWSLRYADPAVLKEAVQAAVPEADVRCHSDTNTLVVGGTHQVQAAVHSLVKRLDVPARQVDVSVEVASVDDSLLKQTGMEWNWSTVEGGADHDVFSLAGTIHALEEKGRAQILASPHMVASNGREAHILIGDKVPVQTEHLSGKETAVSTTYEEAGIKLTYTPQIHPDNSVTAQLVAEVSTPVFVPEMKAYRIATRQARTVVRLRDGEPLVIGGLIRREEVEHFRKVPILASLPVLGKLFRYHYKSHKNTEIVLVLKSHVLLDS</sequence>
<proteinExistence type="inferred from homology"/>
<feature type="chain" id="PRO_5039723962" evidence="6">
    <location>
        <begin position="25"/>
        <end position="369"/>
    </location>
</feature>
<feature type="domain" description="NolW-like" evidence="8">
    <location>
        <begin position="108"/>
        <end position="164"/>
    </location>
</feature>
<dbReference type="InterPro" id="IPR038591">
    <property type="entry name" value="NolW-like_sf"/>
</dbReference>
<feature type="domain" description="Type II/III secretion system secretin-like" evidence="7">
    <location>
        <begin position="208"/>
        <end position="366"/>
    </location>
</feature>
<dbReference type="Gene3D" id="3.30.1370.120">
    <property type="match status" value="1"/>
</dbReference>
<organism evidence="9 10">
    <name type="scientific">Megasphaera elsdenii DSM 20460</name>
    <dbReference type="NCBI Taxonomy" id="1064535"/>
    <lineage>
        <taxon>Bacteria</taxon>
        <taxon>Bacillati</taxon>
        <taxon>Bacillota</taxon>
        <taxon>Negativicutes</taxon>
        <taxon>Veillonellales</taxon>
        <taxon>Veillonellaceae</taxon>
        <taxon>Megasphaera</taxon>
    </lineage>
</organism>
<keyword evidence="10" id="KW-1185">Reference proteome</keyword>
<evidence type="ECO:0000313" key="10">
    <source>
        <dbReference type="Proteomes" id="UP000010111"/>
    </source>
</evidence>
<dbReference type="EMBL" id="HE576794">
    <property type="protein sequence ID" value="CCC72421.1"/>
    <property type="molecule type" value="Genomic_DNA"/>
</dbReference>
<comment type="subcellular location">
    <subcellularLocation>
        <location evidence="5">Cell outer membrane</location>
    </subcellularLocation>
    <subcellularLocation>
        <location evidence="1">Membrane</location>
    </subcellularLocation>
</comment>
<name>G0VL41_MEGEL</name>
<evidence type="ECO:0000256" key="2">
    <source>
        <dbReference type="ARBA" id="ARBA00022729"/>
    </source>
</evidence>
<dbReference type="HOGENOM" id="CLU_006756_2_4_9"/>
<dbReference type="STRING" id="1064535.MELS_0198"/>
<dbReference type="PANTHER" id="PTHR30332">
    <property type="entry name" value="PROBABLE GENERAL SECRETION PATHWAY PROTEIN D"/>
    <property type="match status" value="1"/>
</dbReference>
<gene>
    <name evidence="9" type="ORF">MELS_0198</name>
</gene>
<dbReference type="PRINTS" id="PR00811">
    <property type="entry name" value="BCTERIALGSPD"/>
</dbReference>
<dbReference type="InterPro" id="IPR001775">
    <property type="entry name" value="GspD/PilQ"/>
</dbReference>
<dbReference type="Proteomes" id="UP000010111">
    <property type="component" value="Chromosome"/>
</dbReference>
<keyword evidence="2 6" id="KW-0732">Signal</keyword>
<dbReference type="GO" id="GO:0009279">
    <property type="term" value="C:cell outer membrane"/>
    <property type="evidence" value="ECO:0007669"/>
    <property type="project" value="UniProtKB-SubCell"/>
</dbReference>
<dbReference type="InterPro" id="IPR005644">
    <property type="entry name" value="NolW-like"/>
</dbReference>
<keyword evidence="3" id="KW-0472">Membrane</keyword>
<keyword evidence="5" id="KW-0813">Transport</keyword>
<dbReference type="GO" id="GO:0015627">
    <property type="term" value="C:type II protein secretion system complex"/>
    <property type="evidence" value="ECO:0007669"/>
    <property type="project" value="TreeGrafter"/>
</dbReference>
<comment type="similarity">
    <text evidence="4">Belongs to the bacterial secretin family.</text>
</comment>
<evidence type="ECO:0000259" key="8">
    <source>
        <dbReference type="Pfam" id="PF03958"/>
    </source>
</evidence>
<dbReference type="AlphaFoldDB" id="G0VL41"/>
<accession>G0VL41</accession>
<evidence type="ECO:0000259" key="7">
    <source>
        <dbReference type="Pfam" id="PF00263"/>
    </source>
</evidence>
<dbReference type="GeneID" id="97491129"/>
<feature type="signal peptide" evidence="6">
    <location>
        <begin position="1"/>
        <end position="24"/>
    </location>
</feature>
<dbReference type="Gene3D" id="3.30.1370.130">
    <property type="match status" value="1"/>
</dbReference>